<proteinExistence type="predicted"/>
<keyword evidence="2" id="KW-1185">Reference proteome</keyword>
<reference evidence="1" key="1">
    <citation type="submission" date="2022-06" db="EMBL/GenBank/DDBJ databases">
        <authorList>
            <person name="Dietemann V."/>
            <person name="Ory F."/>
            <person name="Dainat B."/>
            <person name="Oberhansli S."/>
        </authorList>
    </citation>
    <scope>NUCLEOTIDE SEQUENCE</scope>
    <source>
        <strain evidence="1">Ena-SAMPLE-TAB-26-04-2022-14:26:32:270-5432</strain>
    </source>
</reference>
<name>A0ABN8U4K4_9BACL</name>
<gene>
    <name evidence="1" type="ORF">WJ0W_001941</name>
</gene>
<evidence type="ECO:0000313" key="1">
    <source>
        <dbReference type="EMBL" id="CAH8244711.1"/>
    </source>
</evidence>
<protein>
    <submittedName>
        <fullName evidence="1">Uncharacterized protein</fullName>
    </submittedName>
</protein>
<dbReference type="RefSeq" id="WP_261944814.1">
    <property type="nucleotide sequence ID" value="NZ_CALYRE010000003.1"/>
</dbReference>
<organism evidence="1 2">
    <name type="scientific">Paenibacillus melissococcoides</name>
    <dbReference type="NCBI Taxonomy" id="2912268"/>
    <lineage>
        <taxon>Bacteria</taxon>
        <taxon>Bacillati</taxon>
        <taxon>Bacillota</taxon>
        <taxon>Bacilli</taxon>
        <taxon>Bacillales</taxon>
        <taxon>Paenibacillaceae</taxon>
        <taxon>Paenibacillus</taxon>
    </lineage>
</organism>
<dbReference type="Proteomes" id="UP001154322">
    <property type="component" value="Unassembled WGS sequence"/>
</dbReference>
<dbReference type="EMBL" id="CALYLO010000002">
    <property type="protein sequence ID" value="CAH8244711.1"/>
    <property type="molecule type" value="Genomic_DNA"/>
</dbReference>
<comment type="caution">
    <text evidence="1">The sequence shown here is derived from an EMBL/GenBank/DDBJ whole genome shotgun (WGS) entry which is preliminary data.</text>
</comment>
<evidence type="ECO:0000313" key="2">
    <source>
        <dbReference type="Proteomes" id="UP001154322"/>
    </source>
</evidence>
<accession>A0ABN8U4K4</accession>
<sequence length="45" mass="4656">MDASVQQTSEVNISCAVSSSSSSISAAACAFRRSTSPLASPYFRP</sequence>